<dbReference type="AlphaFoldDB" id="A0A1A8XNL0"/>
<evidence type="ECO:0000313" key="7">
    <source>
        <dbReference type="Proteomes" id="UP000199169"/>
    </source>
</evidence>
<dbReference type="GO" id="GO:0036009">
    <property type="term" value="F:protein-glutamine N-methyltransferase activity"/>
    <property type="evidence" value="ECO:0007669"/>
    <property type="project" value="UniProtKB-UniRule"/>
</dbReference>
<dbReference type="SUPFAM" id="SSF53335">
    <property type="entry name" value="S-adenosyl-L-methionine-dependent methyltransferases"/>
    <property type="match status" value="1"/>
</dbReference>
<organism evidence="6 7">
    <name type="scientific">Candidatus Accumulibacter aalborgensis</name>
    <dbReference type="NCBI Taxonomy" id="1860102"/>
    <lineage>
        <taxon>Bacteria</taxon>
        <taxon>Pseudomonadati</taxon>
        <taxon>Pseudomonadota</taxon>
        <taxon>Betaproteobacteria</taxon>
        <taxon>Candidatus Accumulibacter</taxon>
    </lineage>
</organism>
<keyword evidence="2 4" id="KW-0808">Transferase</keyword>
<evidence type="ECO:0000259" key="5">
    <source>
        <dbReference type="Pfam" id="PF05175"/>
    </source>
</evidence>
<comment type="catalytic activity">
    <reaction evidence="4">
        <text>L-glutaminyl-[ribosomal protein uL3] + S-adenosyl-L-methionine = N(5)-methyl-L-glutaminyl-[ribosomal protein uL3] + S-adenosyl-L-homocysteine + H(+)</text>
        <dbReference type="Rhea" id="RHEA:45020"/>
        <dbReference type="Rhea" id="RHEA-COMP:11063"/>
        <dbReference type="Rhea" id="RHEA-COMP:11064"/>
        <dbReference type="ChEBI" id="CHEBI:15378"/>
        <dbReference type="ChEBI" id="CHEBI:30011"/>
        <dbReference type="ChEBI" id="CHEBI:57856"/>
        <dbReference type="ChEBI" id="CHEBI:59789"/>
        <dbReference type="ChEBI" id="CHEBI:61891"/>
        <dbReference type="EC" id="2.1.1.298"/>
    </reaction>
</comment>
<dbReference type="Gene3D" id="1.10.8.10">
    <property type="entry name" value="DNA helicase RuvA subunit, C-terminal domain"/>
    <property type="match status" value="1"/>
</dbReference>
<keyword evidence="3 4" id="KW-0949">S-adenosyl-L-methionine</keyword>
<dbReference type="GO" id="GO:0032259">
    <property type="term" value="P:methylation"/>
    <property type="evidence" value="ECO:0007669"/>
    <property type="project" value="UniProtKB-KW"/>
</dbReference>
<proteinExistence type="inferred from homology"/>
<dbReference type="HAMAP" id="MF_02125">
    <property type="entry name" value="L3_methyltr_PrmB"/>
    <property type="match status" value="1"/>
</dbReference>
<keyword evidence="6" id="KW-0687">Ribonucleoprotein</keyword>
<dbReference type="NCBIfam" id="TIGR03533">
    <property type="entry name" value="L3_gln_methyl"/>
    <property type="match status" value="1"/>
</dbReference>
<evidence type="ECO:0000256" key="3">
    <source>
        <dbReference type="ARBA" id="ARBA00022691"/>
    </source>
</evidence>
<dbReference type="GO" id="GO:0003676">
    <property type="term" value="F:nucleic acid binding"/>
    <property type="evidence" value="ECO:0007669"/>
    <property type="project" value="InterPro"/>
</dbReference>
<dbReference type="PIRSF" id="PIRSF037167">
    <property type="entry name" value="Mtase_YfcB_prd"/>
    <property type="match status" value="1"/>
</dbReference>
<gene>
    <name evidence="4 6" type="primary">prmB</name>
    <name evidence="6" type="ORF">ACCAA_350120</name>
</gene>
<dbReference type="GO" id="GO:0005840">
    <property type="term" value="C:ribosome"/>
    <property type="evidence" value="ECO:0007669"/>
    <property type="project" value="UniProtKB-KW"/>
</dbReference>
<reference evidence="6 7" key="1">
    <citation type="submission" date="2016-06" db="EMBL/GenBank/DDBJ databases">
        <authorList>
            <person name="Kjaerup R.B."/>
            <person name="Dalgaard T.S."/>
            <person name="Juul-Madsen H.R."/>
        </authorList>
    </citation>
    <scope>NUCLEOTIDE SEQUENCE [LARGE SCALE GENOMIC DNA]</scope>
    <source>
        <strain evidence="6">3</strain>
    </source>
</reference>
<accession>A0A1A8XNL0</accession>
<comment type="similarity">
    <text evidence="4">Belongs to the protein N5-glutamine methyltransferase family. PrmB subfamily.</text>
</comment>
<dbReference type="GO" id="GO:0005829">
    <property type="term" value="C:cytosol"/>
    <property type="evidence" value="ECO:0007669"/>
    <property type="project" value="TreeGrafter"/>
</dbReference>
<evidence type="ECO:0000313" key="6">
    <source>
        <dbReference type="EMBL" id="SBT06745.1"/>
    </source>
</evidence>
<dbReference type="Gene3D" id="3.40.50.150">
    <property type="entry name" value="Vaccinia Virus protein VP39"/>
    <property type="match status" value="1"/>
</dbReference>
<keyword evidence="7" id="KW-1185">Reference proteome</keyword>
<dbReference type="EMBL" id="FLQX01000111">
    <property type="protein sequence ID" value="SBT06745.1"/>
    <property type="molecule type" value="Genomic_DNA"/>
</dbReference>
<dbReference type="InterPro" id="IPR002052">
    <property type="entry name" value="DNA_methylase_N6_adenine_CS"/>
</dbReference>
<dbReference type="Proteomes" id="UP000199169">
    <property type="component" value="Unassembled WGS sequence"/>
</dbReference>
<dbReference type="STRING" id="1860102.ACCAA_350120"/>
<dbReference type="EC" id="2.1.1.298" evidence="4"/>
<sequence length="297" mass="33311">MFDQAETELSTLRDLLRFAVSHYNEAQLFFGHGADNAWDEAAYLLLHTLHLPLDRLEPFLDARLTRDERAAVLHVVERRITERLPVAYLTHEAWLGEYRFYVDERVIVPRSFIAELLREQLAPWIDDPGEITAVLDLCTGSACLAIVAAHAFPAATIDAVDLSPEALAVARRNVADYDLGERIRLVEGDLYAGLEGQRYDLIIANPPYVNSSSMATLPAEYRREPQLALASGEDGLDLTRAILTAARQHLRPHGVLIVEIGHNRVQLEAAFPTTPFTWLDTTAGDQYVFMLQRADLP</sequence>
<evidence type="ECO:0000256" key="1">
    <source>
        <dbReference type="ARBA" id="ARBA00022603"/>
    </source>
</evidence>
<keyword evidence="1 4" id="KW-0489">Methyltransferase</keyword>
<name>A0A1A8XNL0_9PROT</name>
<dbReference type="InterPro" id="IPR017127">
    <property type="entry name" value="Ribosome_uL3_MTase"/>
</dbReference>
<evidence type="ECO:0000256" key="4">
    <source>
        <dbReference type="HAMAP-Rule" id="MF_02125"/>
    </source>
</evidence>
<dbReference type="PANTHER" id="PTHR47806">
    <property type="entry name" value="50S RIBOSOMAL PROTEIN L3 GLUTAMINE METHYLTRANSFERASE"/>
    <property type="match status" value="1"/>
</dbReference>
<evidence type="ECO:0000256" key="2">
    <source>
        <dbReference type="ARBA" id="ARBA00022679"/>
    </source>
</evidence>
<protein>
    <recommendedName>
        <fullName evidence="4">Ribosomal protein uL3 glutamine methyltransferase</fullName>
        <shortName evidence="4">uL3 MTase</shortName>
        <ecNumber evidence="4">2.1.1.298</ecNumber>
    </recommendedName>
    <alternativeName>
        <fullName evidence="4">N5-glutamine methyltransferase PrmB</fullName>
    </alternativeName>
</protein>
<comment type="function">
    <text evidence="4">Methylates ribosomal protein uL3 on a specific glutamine residue.</text>
</comment>
<dbReference type="PROSITE" id="PS00092">
    <property type="entry name" value="N6_MTASE"/>
    <property type="match status" value="1"/>
</dbReference>
<keyword evidence="6" id="KW-0689">Ribosomal protein</keyword>
<dbReference type="NCBIfam" id="TIGR00536">
    <property type="entry name" value="hemK_fam"/>
    <property type="match status" value="1"/>
</dbReference>
<dbReference type="CDD" id="cd02440">
    <property type="entry name" value="AdoMet_MTases"/>
    <property type="match status" value="1"/>
</dbReference>
<dbReference type="RefSeq" id="WP_186407315.1">
    <property type="nucleotide sequence ID" value="NZ_FLQX01000111.1"/>
</dbReference>
<dbReference type="Pfam" id="PF05175">
    <property type="entry name" value="MTS"/>
    <property type="match status" value="1"/>
</dbReference>
<dbReference type="InterPro" id="IPR029063">
    <property type="entry name" value="SAM-dependent_MTases_sf"/>
</dbReference>
<feature type="domain" description="Methyltransferase small" evidence="5">
    <location>
        <begin position="132"/>
        <end position="213"/>
    </location>
</feature>
<dbReference type="InterPro" id="IPR007848">
    <property type="entry name" value="Small_mtfrase_dom"/>
</dbReference>
<dbReference type="InterPro" id="IPR004556">
    <property type="entry name" value="HemK-like"/>
</dbReference>
<dbReference type="PANTHER" id="PTHR47806:SF1">
    <property type="entry name" value="RIBOSOMAL PROTEIN UL3 GLUTAMINE METHYLTRANSFERASE"/>
    <property type="match status" value="1"/>
</dbReference>